<reference evidence="6" key="1">
    <citation type="submission" date="2020-05" db="UniProtKB">
        <authorList>
            <consortium name="EnsemblMetazoa"/>
        </authorList>
    </citation>
    <scope>IDENTIFICATION</scope>
    <source>
        <strain evidence="6">BB02</strain>
    </source>
</reference>
<dbReference type="Pfam" id="PF08246">
    <property type="entry name" value="Inhibitor_I29"/>
    <property type="match status" value="1"/>
</dbReference>
<feature type="domain" description="Cystatin" evidence="4">
    <location>
        <begin position="28"/>
        <end position="129"/>
    </location>
</feature>
<evidence type="ECO:0000259" key="5">
    <source>
        <dbReference type="SMART" id="SM00848"/>
    </source>
</evidence>
<evidence type="ECO:0008006" key="8">
    <source>
        <dbReference type="Google" id="ProtNLM"/>
    </source>
</evidence>
<dbReference type="SMART" id="SM00043">
    <property type="entry name" value="CY"/>
    <property type="match status" value="2"/>
</dbReference>
<dbReference type="GO" id="GO:0006508">
    <property type="term" value="P:proteolysis"/>
    <property type="evidence" value="ECO:0007669"/>
    <property type="project" value="InterPro"/>
</dbReference>
<dbReference type="EnsemblMetazoa" id="BGLB010848-RB">
    <property type="protein sequence ID" value="BGLB010848-PB"/>
    <property type="gene ID" value="BGLB010848"/>
</dbReference>
<evidence type="ECO:0000256" key="1">
    <source>
        <dbReference type="ARBA" id="ARBA00009403"/>
    </source>
</evidence>
<name>A0A2C9K027_BIOGL</name>
<dbReference type="GO" id="GO:0005737">
    <property type="term" value="C:cytoplasm"/>
    <property type="evidence" value="ECO:0007669"/>
    <property type="project" value="TreeGrafter"/>
</dbReference>
<evidence type="ECO:0000256" key="3">
    <source>
        <dbReference type="ARBA" id="ARBA00022704"/>
    </source>
</evidence>
<keyword evidence="3" id="KW-0789">Thiol protease inhibitor</keyword>
<accession>A0A2C9K027</accession>
<dbReference type="GO" id="GO:0008234">
    <property type="term" value="F:cysteine-type peptidase activity"/>
    <property type="evidence" value="ECO:0007669"/>
    <property type="project" value="InterPro"/>
</dbReference>
<dbReference type="PANTHER" id="PTHR46186">
    <property type="entry name" value="CYSTATIN"/>
    <property type="match status" value="1"/>
</dbReference>
<gene>
    <name evidence="6" type="primary">106074746</name>
</gene>
<dbReference type="InterPro" id="IPR046350">
    <property type="entry name" value="Cystatin_sf"/>
</dbReference>
<dbReference type="Gene3D" id="1.10.287.2250">
    <property type="match status" value="1"/>
</dbReference>
<dbReference type="STRING" id="6526.A0A2C9K027"/>
<dbReference type="InterPro" id="IPR000668">
    <property type="entry name" value="Peptidase_C1A_C"/>
</dbReference>
<dbReference type="InterPro" id="IPR013201">
    <property type="entry name" value="Prot_inhib_I29"/>
</dbReference>
<dbReference type="VEuPathDB" id="VectorBase:BGLB010848"/>
<dbReference type="PROSITE" id="PS00287">
    <property type="entry name" value="CYSTATIN"/>
    <property type="match status" value="1"/>
</dbReference>
<feature type="domain" description="Cathepsin propeptide inhibitor" evidence="5">
    <location>
        <begin position="444"/>
        <end position="501"/>
    </location>
</feature>
<evidence type="ECO:0000313" key="6">
    <source>
        <dbReference type="EnsemblMetazoa" id="BGLB010848-PB"/>
    </source>
</evidence>
<dbReference type="GO" id="GO:0004869">
    <property type="term" value="F:cysteine-type endopeptidase inhibitor activity"/>
    <property type="evidence" value="ECO:0007669"/>
    <property type="project" value="UniProtKB-KW"/>
</dbReference>
<evidence type="ECO:0000259" key="4">
    <source>
        <dbReference type="SMART" id="SM00043"/>
    </source>
</evidence>
<evidence type="ECO:0000313" key="7">
    <source>
        <dbReference type="Proteomes" id="UP000076420"/>
    </source>
</evidence>
<dbReference type="InterPro" id="IPR000010">
    <property type="entry name" value="Cystatin_dom"/>
</dbReference>
<organism evidence="6 7">
    <name type="scientific">Biomphalaria glabrata</name>
    <name type="common">Bloodfluke planorb</name>
    <name type="synonym">Freshwater snail</name>
    <dbReference type="NCBI Taxonomy" id="6526"/>
    <lineage>
        <taxon>Eukaryota</taxon>
        <taxon>Metazoa</taxon>
        <taxon>Spiralia</taxon>
        <taxon>Lophotrochozoa</taxon>
        <taxon>Mollusca</taxon>
        <taxon>Gastropoda</taxon>
        <taxon>Heterobranchia</taxon>
        <taxon>Euthyneura</taxon>
        <taxon>Panpulmonata</taxon>
        <taxon>Hygrophila</taxon>
        <taxon>Lymnaeoidea</taxon>
        <taxon>Planorbidae</taxon>
        <taxon>Biomphalaria</taxon>
    </lineage>
</organism>
<dbReference type="SUPFAM" id="SSF54403">
    <property type="entry name" value="Cystatin/monellin"/>
    <property type="match status" value="2"/>
</dbReference>
<dbReference type="CDD" id="cd00042">
    <property type="entry name" value="CY"/>
    <property type="match status" value="2"/>
</dbReference>
<comment type="similarity">
    <text evidence="1">Belongs to the cystatin family.</text>
</comment>
<dbReference type="SUPFAM" id="SSF54001">
    <property type="entry name" value="Cysteine proteinases"/>
    <property type="match status" value="1"/>
</dbReference>
<dbReference type="SMART" id="SM00848">
    <property type="entry name" value="Inhibitor_I29"/>
    <property type="match status" value="1"/>
</dbReference>
<dbReference type="Proteomes" id="UP000076420">
    <property type="component" value="Unassembled WGS sequence"/>
</dbReference>
<dbReference type="KEGG" id="bgt:106074746"/>
<dbReference type="VEuPathDB" id="VectorBase:BGLAX_045635"/>
<dbReference type="AlphaFoldDB" id="A0A2C9K027"/>
<dbReference type="Pfam" id="PF00031">
    <property type="entry name" value="Cystatin"/>
    <property type="match status" value="1"/>
</dbReference>
<dbReference type="GO" id="GO:0031982">
    <property type="term" value="C:vesicle"/>
    <property type="evidence" value="ECO:0007669"/>
    <property type="project" value="TreeGrafter"/>
</dbReference>
<dbReference type="GO" id="GO:0005615">
    <property type="term" value="C:extracellular space"/>
    <property type="evidence" value="ECO:0007669"/>
    <property type="project" value="TreeGrafter"/>
</dbReference>
<dbReference type="InterPro" id="IPR018073">
    <property type="entry name" value="Prot_inh_cystat_CS"/>
</dbReference>
<dbReference type="InterPro" id="IPR038765">
    <property type="entry name" value="Papain-like_cys_pep_sf"/>
</dbReference>
<dbReference type="Pfam" id="PF00112">
    <property type="entry name" value="Peptidase_C1"/>
    <property type="match status" value="1"/>
</dbReference>
<sequence length="633" mass="70871">MPQLIRVSILTIFILICVGQILGLGRIPQIGGYVTQNLDKATFGEIKKFFQVANVAVTRMNEVKTNFGRNNKQGLQLKALTQVKTQVVAGVNYDLEFIVDDEGKTRTCKIIVSHLYPWRNGGKWSIKSSSASDECKKYVSNTKKTRPRRSAGLPLLGGKEPLADDDKALLEVAQWAVEYLNRMSNSIYKKVMVKVGKATKQVVNGYRYEFLVTVTPTTCHNNVENAKKTLKECPAADDAKPQECDVLVFHTNGQYKMDTLECRPAAPSPVIGGGDHDYKPHGIIGGGDHDYKPHGMIGGGDHDYKPHGMIGGGDHDYKPHGMIGGGDHDYKPHGTNGEGGQDHKNYMIGTGHHGHLRRGMLIGGDHDYRPHENSILGQDTHDYVSHKPDEDLAVKNLREAIMNFGSRFLKSDNDNVHQMTIVDETKPDIPASVDDLCSQYKTEFENFKSKYNRLYGTIEEESQKFKVFCKNMERVKVLQKTEQGSGQYGATVFADLSGNWLSLLCCFFCIRKCKLYVADKNYQSTNLALKETATDEMDHLWPTVPQHFQLWKMPNKIHNCPKKKVELVDCDKIDQGCGGGYMYQAYEAIMEIGGLETETDYKYEGKDDKCRFNSSEVQVKLTGAVNISQDENG</sequence>
<protein>
    <recommendedName>
        <fullName evidence="8">Cystatin domain-containing protein</fullName>
    </recommendedName>
</protein>
<dbReference type="OrthoDB" id="387093at2759"/>
<feature type="domain" description="Cystatin" evidence="4">
    <location>
        <begin position="154"/>
        <end position="263"/>
    </location>
</feature>
<keyword evidence="2" id="KW-0646">Protease inhibitor</keyword>
<dbReference type="Gene3D" id="3.90.70.10">
    <property type="entry name" value="Cysteine proteinases"/>
    <property type="match status" value="1"/>
</dbReference>
<proteinExistence type="inferred from homology"/>
<evidence type="ECO:0000256" key="2">
    <source>
        <dbReference type="ARBA" id="ARBA00022690"/>
    </source>
</evidence>
<dbReference type="PANTHER" id="PTHR46186:SF2">
    <property type="entry name" value="CYSTATIN"/>
    <property type="match status" value="1"/>
</dbReference>
<dbReference type="Gene3D" id="3.10.450.10">
    <property type="match status" value="2"/>
</dbReference>